<sequence>MAKRNRSPIARRRPATAAGQPARLNSAVVRAIGSELLSIRVDLD</sequence>
<dbReference type="Proteomes" id="UP000020681">
    <property type="component" value="Unassembled WGS sequence"/>
</dbReference>
<accession>A0ABN0QVI4</accession>
<feature type="compositionally biased region" description="Basic residues" evidence="1">
    <location>
        <begin position="1"/>
        <end position="14"/>
    </location>
</feature>
<evidence type="ECO:0000313" key="4">
    <source>
        <dbReference type="Proteomes" id="UP000020681"/>
    </source>
</evidence>
<feature type="region of interest" description="Disordered" evidence="1">
    <location>
        <begin position="1"/>
        <end position="21"/>
    </location>
</feature>
<evidence type="ECO:0000256" key="1">
    <source>
        <dbReference type="SAM" id="MobiDB-lite"/>
    </source>
</evidence>
<protein>
    <submittedName>
        <fullName evidence="2">Uncharacterized protein</fullName>
    </submittedName>
</protein>
<evidence type="ECO:0000313" key="3">
    <source>
        <dbReference type="EMBL" id="EUA88798.1"/>
    </source>
</evidence>
<comment type="caution">
    <text evidence="2">The sequence shown here is derived from an EMBL/GenBank/DDBJ whole genome shotgun (WGS) entry which is preliminary data.</text>
</comment>
<dbReference type="EMBL" id="JAOL01000133">
    <property type="protein sequence ID" value="EUA88798.1"/>
    <property type="molecule type" value="Genomic_DNA"/>
</dbReference>
<proteinExistence type="predicted"/>
<organism evidence="2 4">
    <name type="scientific">Mycobacterium ulcerans str. Harvey</name>
    <dbReference type="NCBI Taxonomy" id="1299332"/>
    <lineage>
        <taxon>Bacteria</taxon>
        <taxon>Bacillati</taxon>
        <taxon>Actinomycetota</taxon>
        <taxon>Actinomycetes</taxon>
        <taxon>Mycobacteriales</taxon>
        <taxon>Mycobacteriaceae</taxon>
        <taxon>Mycobacterium</taxon>
        <taxon>Mycobacterium ulcerans group</taxon>
    </lineage>
</organism>
<gene>
    <name evidence="2" type="ORF">I551_4689</name>
    <name evidence="3" type="ORF">I551_4690</name>
</gene>
<name>A0ABN0QVI4_MYCUL</name>
<evidence type="ECO:0000313" key="2">
    <source>
        <dbReference type="EMBL" id="EUA88745.1"/>
    </source>
</evidence>
<reference evidence="2 4" key="1">
    <citation type="submission" date="2014-01" db="EMBL/GenBank/DDBJ databases">
        <authorList>
            <person name="Dobos K."/>
            <person name="Lenaerts A."/>
            <person name="Ordway D."/>
            <person name="DeGroote M.A."/>
            <person name="Parker T."/>
            <person name="Sizemore C."/>
            <person name="Tallon L.J."/>
            <person name="Sadzewicz L.K."/>
            <person name="Sengamalay N."/>
            <person name="Fraser C.M."/>
            <person name="Hine E."/>
            <person name="Shefchek K.A."/>
            <person name="Das S.P."/>
            <person name="Tettelin H."/>
        </authorList>
    </citation>
    <scope>NUCLEOTIDE SEQUENCE [LARGE SCALE GENOMIC DNA]</scope>
    <source>
        <strain evidence="2 4">Harvey</strain>
    </source>
</reference>
<dbReference type="EMBL" id="JAOL01000133">
    <property type="protein sequence ID" value="EUA88745.1"/>
    <property type="molecule type" value="Genomic_DNA"/>
</dbReference>
<keyword evidence="4" id="KW-1185">Reference proteome</keyword>